<dbReference type="InterPro" id="IPR002130">
    <property type="entry name" value="Cyclophilin-type_PPIase_dom"/>
</dbReference>
<gene>
    <name evidence="5" type="ORF">METZ01_LOCUS59899</name>
</gene>
<evidence type="ECO:0000313" key="5">
    <source>
        <dbReference type="EMBL" id="SVA07045.1"/>
    </source>
</evidence>
<evidence type="ECO:0000256" key="2">
    <source>
        <dbReference type="ARBA" id="ARBA00023110"/>
    </source>
</evidence>
<accession>A0A381SSM8</accession>
<proteinExistence type="predicted"/>
<dbReference type="InterPro" id="IPR044666">
    <property type="entry name" value="Cyclophilin_A-like"/>
</dbReference>
<dbReference type="PROSITE" id="PS00170">
    <property type="entry name" value="CSA_PPIASE_1"/>
    <property type="match status" value="1"/>
</dbReference>
<dbReference type="SUPFAM" id="SSF50891">
    <property type="entry name" value="Cyclophilin-like"/>
    <property type="match status" value="1"/>
</dbReference>
<protein>
    <recommendedName>
        <fullName evidence="1">peptidylprolyl isomerase</fullName>
        <ecNumber evidence="1">5.2.1.8</ecNumber>
    </recommendedName>
</protein>
<dbReference type="GO" id="GO:0006457">
    <property type="term" value="P:protein folding"/>
    <property type="evidence" value="ECO:0007669"/>
    <property type="project" value="InterPro"/>
</dbReference>
<dbReference type="Gene3D" id="2.40.100.10">
    <property type="entry name" value="Cyclophilin-like"/>
    <property type="match status" value="1"/>
</dbReference>
<keyword evidence="2" id="KW-0697">Rotamase</keyword>
<dbReference type="EC" id="5.2.1.8" evidence="1"/>
<dbReference type="InterPro" id="IPR029000">
    <property type="entry name" value="Cyclophilin-like_dom_sf"/>
</dbReference>
<dbReference type="PRINTS" id="PR00153">
    <property type="entry name" value="CSAPPISMRASE"/>
</dbReference>
<dbReference type="Pfam" id="PF00160">
    <property type="entry name" value="Pro_isomerase"/>
    <property type="match status" value="1"/>
</dbReference>
<dbReference type="InterPro" id="IPR020892">
    <property type="entry name" value="Cyclophilin-type_PPIase_CS"/>
</dbReference>
<dbReference type="EMBL" id="UINC01003519">
    <property type="protein sequence ID" value="SVA07045.1"/>
    <property type="molecule type" value="Genomic_DNA"/>
</dbReference>
<dbReference type="GO" id="GO:0003755">
    <property type="term" value="F:peptidyl-prolyl cis-trans isomerase activity"/>
    <property type="evidence" value="ECO:0007669"/>
    <property type="project" value="UniProtKB-KW"/>
</dbReference>
<keyword evidence="3" id="KW-0413">Isomerase</keyword>
<name>A0A381SSM8_9ZZZZ</name>
<dbReference type="PANTHER" id="PTHR45625:SF4">
    <property type="entry name" value="PEPTIDYLPROLYL ISOMERASE DOMAIN AND WD REPEAT-CONTAINING PROTEIN 1"/>
    <property type="match status" value="1"/>
</dbReference>
<dbReference type="PANTHER" id="PTHR45625">
    <property type="entry name" value="PEPTIDYL-PROLYL CIS-TRANS ISOMERASE-RELATED"/>
    <property type="match status" value="1"/>
</dbReference>
<reference evidence="5" key="1">
    <citation type="submission" date="2018-05" db="EMBL/GenBank/DDBJ databases">
        <authorList>
            <person name="Lanie J.A."/>
            <person name="Ng W.-L."/>
            <person name="Kazmierczak K.M."/>
            <person name="Andrzejewski T.M."/>
            <person name="Davidsen T.M."/>
            <person name="Wayne K.J."/>
            <person name="Tettelin H."/>
            <person name="Glass J.I."/>
            <person name="Rusch D."/>
            <person name="Podicherti R."/>
            <person name="Tsui H.-C.T."/>
            <person name="Winkler M.E."/>
        </authorList>
    </citation>
    <scope>NUCLEOTIDE SEQUENCE</scope>
</reference>
<sequence length="168" mass="17835">MGDEALTAVFTTSKGEIRVALFSGEAPITVANFINLAKRGYYDGLKFHRVIANFMIQGGDPTGTGRGGPGYNFADEFSPTRRHDSAGVLSMANAGPGTNGSQFFITHGPTPHLDGKHSVFGKVASGQEVVNAISENDVMSQVSVEGDYAALLEAQKAQVDEWNRILDG</sequence>
<dbReference type="PROSITE" id="PS50072">
    <property type="entry name" value="CSA_PPIASE_2"/>
    <property type="match status" value="1"/>
</dbReference>
<evidence type="ECO:0000256" key="1">
    <source>
        <dbReference type="ARBA" id="ARBA00013194"/>
    </source>
</evidence>
<dbReference type="CDD" id="cd00317">
    <property type="entry name" value="cyclophilin"/>
    <property type="match status" value="1"/>
</dbReference>
<dbReference type="AlphaFoldDB" id="A0A381SSM8"/>
<feature type="domain" description="PPIase cyclophilin-type" evidence="4">
    <location>
        <begin position="15"/>
        <end position="135"/>
    </location>
</feature>
<evidence type="ECO:0000256" key="3">
    <source>
        <dbReference type="ARBA" id="ARBA00023235"/>
    </source>
</evidence>
<organism evidence="5">
    <name type="scientific">marine metagenome</name>
    <dbReference type="NCBI Taxonomy" id="408172"/>
    <lineage>
        <taxon>unclassified sequences</taxon>
        <taxon>metagenomes</taxon>
        <taxon>ecological metagenomes</taxon>
    </lineage>
</organism>
<evidence type="ECO:0000259" key="4">
    <source>
        <dbReference type="PROSITE" id="PS50072"/>
    </source>
</evidence>